<evidence type="ECO:0000256" key="1">
    <source>
        <dbReference type="ARBA" id="ARBA00022630"/>
    </source>
</evidence>
<dbReference type="GO" id="GO:0046306">
    <property type="term" value="P:alkanesulfonate catabolic process"/>
    <property type="evidence" value="ECO:0007669"/>
    <property type="project" value="TreeGrafter"/>
</dbReference>
<evidence type="ECO:0000256" key="3">
    <source>
        <dbReference type="ARBA" id="ARBA00023002"/>
    </source>
</evidence>
<keyword evidence="2" id="KW-0288">FMN</keyword>
<dbReference type="InterPro" id="IPR011251">
    <property type="entry name" value="Luciferase-like_dom"/>
</dbReference>
<dbReference type="Gene3D" id="3.20.20.30">
    <property type="entry name" value="Luciferase-like domain"/>
    <property type="match status" value="1"/>
</dbReference>
<keyword evidence="4" id="KW-0503">Monooxygenase</keyword>
<keyword evidence="1" id="KW-0285">Flavoprotein</keyword>
<dbReference type="EMBL" id="VXLC01000016">
    <property type="protein sequence ID" value="KAA8885299.1"/>
    <property type="molecule type" value="Genomic_DNA"/>
</dbReference>
<keyword evidence="7" id="KW-1185">Reference proteome</keyword>
<dbReference type="Pfam" id="PF00296">
    <property type="entry name" value="Bac_luciferase"/>
    <property type="match status" value="1"/>
</dbReference>
<organism evidence="6 7">
    <name type="scientific">Nocardia colli</name>
    <dbReference type="NCBI Taxonomy" id="2545717"/>
    <lineage>
        <taxon>Bacteria</taxon>
        <taxon>Bacillati</taxon>
        <taxon>Actinomycetota</taxon>
        <taxon>Actinomycetes</taxon>
        <taxon>Mycobacteriales</taxon>
        <taxon>Nocardiaceae</taxon>
        <taxon>Nocardia</taxon>
    </lineage>
</organism>
<accession>A0A5N0EA06</accession>
<evidence type="ECO:0000313" key="7">
    <source>
        <dbReference type="Proteomes" id="UP000323876"/>
    </source>
</evidence>
<dbReference type="PANTHER" id="PTHR42847:SF4">
    <property type="entry name" value="ALKANESULFONATE MONOOXYGENASE-RELATED"/>
    <property type="match status" value="1"/>
</dbReference>
<reference evidence="6 7" key="1">
    <citation type="submission" date="2019-09" db="EMBL/GenBank/DDBJ databases">
        <authorList>
            <person name="Wang X."/>
        </authorList>
    </citation>
    <scope>NUCLEOTIDE SEQUENCE [LARGE SCALE GENOMIC DNA]</scope>
    <source>
        <strain evidence="6 7">CICC 11023</strain>
    </source>
</reference>
<gene>
    <name evidence="6" type="ORF">F3087_30320</name>
</gene>
<evidence type="ECO:0000313" key="6">
    <source>
        <dbReference type="EMBL" id="KAA8885299.1"/>
    </source>
</evidence>
<comment type="caution">
    <text evidence="6">The sequence shown here is derived from an EMBL/GenBank/DDBJ whole genome shotgun (WGS) entry which is preliminary data.</text>
</comment>
<dbReference type="AlphaFoldDB" id="A0A5N0EA06"/>
<proteinExistence type="predicted"/>
<dbReference type="PANTHER" id="PTHR42847">
    <property type="entry name" value="ALKANESULFONATE MONOOXYGENASE"/>
    <property type="match status" value="1"/>
</dbReference>
<evidence type="ECO:0000256" key="4">
    <source>
        <dbReference type="ARBA" id="ARBA00023033"/>
    </source>
</evidence>
<dbReference type="InterPro" id="IPR036661">
    <property type="entry name" value="Luciferase-like_sf"/>
</dbReference>
<feature type="domain" description="Luciferase-like" evidence="5">
    <location>
        <begin position="4"/>
        <end position="247"/>
    </location>
</feature>
<evidence type="ECO:0000256" key="2">
    <source>
        <dbReference type="ARBA" id="ARBA00022643"/>
    </source>
</evidence>
<dbReference type="OrthoDB" id="3813791at2"/>
<dbReference type="SUPFAM" id="SSF51679">
    <property type="entry name" value="Bacterial luciferase-like"/>
    <property type="match status" value="1"/>
</dbReference>
<dbReference type="InterPro" id="IPR050172">
    <property type="entry name" value="SsuD_RutA_monooxygenase"/>
</dbReference>
<sequence>MLLPSRETAMTGRHDARSLVRLALLAEEGGFDSVWTGDSPLARTRVDPLTLLAAVVAATARIRVGTAAWTSTLRHPVLGAHSAATVDQLDPGRLVLGLGAGFPLPESRAEFEAIGVPFDERVGRLDETVRIWRAAWGGAPDFDGKYWQIADLARALPAATPSGPPLWLAGSDTPRVLARVARHYDGWLPYLPDPAAYARAWQTIQQQATRAVTPAMYATIVLDADPARARAELEGYVRQYYRRSLAEMSTIQAYFGGTAEDCAEWLTRYLDAGATHLVLRLGSLNVRRQLDLVAEHLLPALRARAAA</sequence>
<evidence type="ECO:0000259" key="5">
    <source>
        <dbReference type="Pfam" id="PF00296"/>
    </source>
</evidence>
<protein>
    <submittedName>
        <fullName evidence="6">LLM class flavin-dependent oxidoreductase</fullName>
    </submittedName>
</protein>
<dbReference type="Proteomes" id="UP000323876">
    <property type="component" value="Unassembled WGS sequence"/>
</dbReference>
<keyword evidence="3" id="KW-0560">Oxidoreductase</keyword>
<name>A0A5N0EA06_9NOCA</name>
<dbReference type="GO" id="GO:0008726">
    <property type="term" value="F:alkanesulfonate monooxygenase activity"/>
    <property type="evidence" value="ECO:0007669"/>
    <property type="project" value="TreeGrafter"/>
</dbReference>